<evidence type="ECO:0000256" key="3">
    <source>
        <dbReference type="ARBA" id="ARBA00012296"/>
    </source>
</evidence>
<dbReference type="Gene3D" id="3.30.70.890">
    <property type="entry name" value="GHMP kinase, C-terminal domain"/>
    <property type="match status" value="1"/>
</dbReference>
<keyword evidence="12" id="KW-0456">Lyase</keyword>
<keyword evidence="6" id="KW-0067">ATP-binding</keyword>
<dbReference type="Pfam" id="PF22700">
    <property type="entry name" value="MVD-like_N"/>
    <property type="match status" value="1"/>
</dbReference>
<evidence type="ECO:0000256" key="2">
    <source>
        <dbReference type="ARBA" id="ARBA00008831"/>
    </source>
</evidence>
<dbReference type="STRING" id="98403.A0A151GN43"/>
<comment type="pathway">
    <text evidence="1">Isoprenoid biosynthesis; isopentenyl diphosphate biosynthesis via mevalonate pathway; isopentenyl diphosphate from (R)-mevalonate: step 3/3.</text>
</comment>
<dbReference type="GO" id="GO:0016126">
    <property type="term" value="P:sterol biosynthetic process"/>
    <property type="evidence" value="ECO:0007669"/>
    <property type="project" value="UniProtKB-KW"/>
</dbReference>
<dbReference type="GeneID" id="63718169"/>
<keyword evidence="5" id="KW-0547">Nucleotide-binding</keyword>
<dbReference type="FunFam" id="3.30.230.10:FF:000018">
    <property type="entry name" value="Diphosphomevalonate decarboxylase"/>
    <property type="match status" value="1"/>
</dbReference>
<evidence type="ECO:0000313" key="18">
    <source>
        <dbReference type="EMBL" id="KYK58510.1"/>
    </source>
</evidence>
<dbReference type="InterPro" id="IPR053859">
    <property type="entry name" value="MVD-like_N"/>
</dbReference>
<feature type="compositionally biased region" description="Basic and acidic residues" evidence="14">
    <location>
        <begin position="1"/>
        <end position="11"/>
    </location>
</feature>
<dbReference type="NCBIfam" id="TIGR01240">
    <property type="entry name" value="mevDPdecarb"/>
    <property type="match status" value="1"/>
</dbReference>
<evidence type="ECO:0000259" key="15">
    <source>
        <dbReference type="Pfam" id="PF04884"/>
    </source>
</evidence>
<organism evidence="18 19">
    <name type="scientific">Drechmeria coniospora</name>
    <name type="common">Nematophagous fungus</name>
    <name type="synonym">Meria coniospora</name>
    <dbReference type="NCBI Taxonomy" id="98403"/>
    <lineage>
        <taxon>Eukaryota</taxon>
        <taxon>Fungi</taxon>
        <taxon>Dikarya</taxon>
        <taxon>Ascomycota</taxon>
        <taxon>Pezizomycotina</taxon>
        <taxon>Sordariomycetes</taxon>
        <taxon>Hypocreomycetidae</taxon>
        <taxon>Hypocreales</taxon>
        <taxon>Ophiocordycipitaceae</taxon>
        <taxon>Drechmeria</taxon>
    </lineage>
</organism>
<dbReference type="Gene3D" id="3.30.230.10">
    <property type="match status" value="1"/>
</dbReference>
<name>A0A151GN43_DRECN</name>
<evidence type="ECO:0000256" key="8">
    <source>
        <dbReference type="ARBA" id="ARBA00023011"/>
    </source>
</evidence>
<feature type="domain" description="Protein root UVB sensitive/RUS" evidence="15">
    <location>
        <begin position="465"/>
        <end position="698"/>
    </location>
</feature>
<keyword evidence="9" id="KW-0443">Lipid metabolism</keyword>
<dbReference type="GO" id="GO:0019287">
    <property type="term" value="P:isopentenyl diphosphate biosynthetic process, mevalonate pathway"/>
    <property type="evidence" value="ECO:0007669"/>
    <property type="project" value="InterPro"/>
</dbReference>
<feature type="domain" description="Mvd1 C-terminal" evidence="16">
    <location>
        <begin position="272"/>
        <end position="421"/>
    </location>
</feature>
<dbReference type="EMBL" id="LAYC01000002">
    <property type="protein sequence ID" value="KYK58510.1"/>
    <property type="molecule type" value="Genomic_DNA"/>
</dbReference>
<dbReference type="Pfam" id="PF04884">
    <property type="entry name" value="UVB_sens_prot"/>
    <property type="match status" value="1"/>
</dbReference>
<evidence type="ECO:0000313" key="19">
    <source>
        <dbReference type="Proteomes" id="UP000076580"/>
    </source>
</evidence>
<dbReference type="GO" id="GO:0005829">
    <property type="term" value="C:cytosol"/>
    <property type="evidence" value="ECO:0007669"/>
    <property type="project" value="InterPro"/>
</dbReference>
<feature type="domain" description="Diphosphomevalonate decarboxylase-like N-terminal" evidence="17">
    <location>
        <begin position="88"/>
        <end position="258"/>
    </location>
</feature>
<proteinExistence type="inferred from homology"/>
<dbReference type="GO" id="GO:0005524">
    <property type="term" value="F:ATP binding"/>
    <property type="evidence" value="ECO:0007669"/>
    <property type="project" value="UniProtKB-KW"/>
</dbReference>
<dbReference type="EC" id="4.1.1.33" evidence="3"/>
<feature type="region of interest" description="Disordered" evidence="14">
    <location>
        <begin position="42"/>
        <end position="63"/>
    </location>
</feature>
<dbReference type="InterPro" id="IPR054549">
    <property type="entry name" value="UVB_sens_RUS_dom"/>
</dbReference>
<feature type="region of interest" description="Disordered" evidence="14">
    <location>
        <begin position="1"/>
        <end position="20"/>
    </location>
</feature>
<keyword evidence="10" id="KW-1207">Sterol metabolism</keyword>
<evidence type="ECO:0000256" key="9">
    <source>
        <dbReference type="ARBA" id="ARBA00023098"/>
    </source>
</evidence>
<evidence type="ECO:0000256" key="11">
    <source>
        <dbReference type="ARBA" id="ARBA00023221"/>
    </source>
</evidence>
<keyword evidence="4" id="KW-0444">Lipid biosynthesis</keyword>
<accession>A0A151GN43</accession>
<dbReference type="InParanoid" id="A0A151GN43"/>
<evidence type="ECO:0000256" key="5">
    <source>
        <dbReference type="ARBA" id="ARBA00022741"/>
    </source>
</evidence>
<feature type="compositionally biased region" description="Basic and acidic residues" evidence="14">
    <location>
        <begin position="812"/>
        <end position="835"/>
    </location>
</feature>
<protein>
    <recommendedName>
        <fullName evidence="3">diphosphomevalonate decarboxylase</fullName>
        <ecNumber evidence="3">4.1.1.33</ecNumber>
    </recommendedName>
</protein>
<dbReference type="InterPro" id="IPR014721">
    <property type="entry name" value="Ribsml_uS5_D2-typ_fold_subgr"/>
</dbReference>
<evidence type="ECO:0000256" key="13">
    <source>
        <dbReference type="ARBA" id="ARBA00048416"/>
    </source>
</evidence>
<dbReference type="SUPFAM" id="SSF54211">
    <property type="entry name" value="Ribosomal protein S5 domain 2-like"/>
    <property type="match status" value="1"/>
</dbReference>
<feature type="region of interest" description="Disordered" evidence="14">
    <location>
        <begin position="806"/>
        <end position="835"/>
    </location>
</feature>
<evidence type="ECO:0000259" key="16">
    <source>
        <dbReference type="Pfam" id="PF18376"/>
    </source>
</evidence>
<comment type="caution">
    <text evidence="18">The sequence shown here is derived from an EMBL/GenBank/DDBJ whole genome shotgun (WGS) entry which is preliminary data.</text>
</comment>
<sequence>MVNKTTSDDPSTKNPFASSAATSVPIPSLYLVARYLPAQKTRRRLPSHPAGNRHLVADGEPPGPPAVASLPVTTMAADAKVYRATTSAPVNIAVVKYWGKRDTKLNLPTNSSLSVTLSQDDLRTLTTASCATTFGADSLTLNGELFDISGARTQACFRELRARRANLEAADPSLPRLSAMPLKIVSENNFPTAAGLASSAAGFAALVQAVAILYELPDSPSQLSLIARQGSGSACRSLFGGYVAWRMGSKPDGTDSMADLVAPASHWPEMRALILVVSAAKKGVSSTSGMQQTVATSGLFQRRISHVVPASMDRMEQAVRGKDFSTFAEVTMRESNSFHACCADTFPPIFYMNDVSKAAIRAVESINAQAGRTIAAYTFDAGPNCVIYYLNENAPAVLGAFSTVLGNVTGWKSSDSIDSVVKLDEATACALKDGVGRVIMTSGDGQKPPHAAAPTRGAVRPVAGWLRLLFEVFIPVGFPASVSSDYAAYQTYDSLQAFFSTINSLLANRALLEGLGVGDANSSATFAMILTVMKDATSRISTILFAHRFGLMIEADAKTYRFLADVLNDAAFFLELYSPFLGPYGKVVALCTGEAMRAICGVAAGASKAALSLHFARRDNLSELNAKEASQETAVGLIGLVAGSALVQLVQDRGAVLCLVIALVMAHLWMNYKGVRCVQLTTLNKQRASMIFACYRKQGVVPSPRQVAEEERILFWNNATTNAKGAPVCRVDFGKSYTDAMGPEGSRDKVVVVDGPMHTSFIHPYAAGRLGKIKILLWERAEAKHAILAWFMAAQRASAMDESMPHGYGGEEGARHRCEADKGRQESVKHPGARDEALWRQLEKRGWDLEAAALEPGDAARLCADLTGKQKAE</sequence>
<keyword evidence="11" id="KW-0753">Steroid metabolism</keyword>
<dbReference type="InterPro" id="IPR020568">
    <property type="entry name" value="Ribosomal_Su5_D2-typ_SF"/>
</dbReference>
<keyword evidence="7" id="KW-0752">Steroid biosynthesis</keyword>
<evidence type="ECO:0000256" key="4">
    <source>
        <dbReference type="ARBA" id="ARBA00022516"/>
    </source>
</evidence>
<evidence type="ECO:0000256" key="6">
    <source>
        <dbReference type="ARBA" id="ARBA00022840"/>
    </source>
</evidence>
<dbReference type="Pfam" id="PF18376">
    <property type="entry name" value="MDD_C"/>
    <property type="match status" value="1"/>
</dbReference>
<dbReference type="PANTHER" id="PTHR10977:SF3">
    <property type="entry name" value="DIPHOSPHOMEVALONATE DECARBOXYLASE"/>
    <property type="match status" value="1"/>
</dbReference>
<dbReference type="InterPro" id="IPR029765">
    <property type="entry name" value="Mev_diP_decarb"/>
</dbReference>
<dbReference type="AlphaFoldDB" id="A0A151GN43"/>
<evidence type="ECO:0000256" key="10">
    <source>
        <dbReference type="ARBA" id="ARBA00023166"/>
    </source>
</evidence>
<dbReference type="RefSeq" id="XP_040657862.1">
    <property type="nucleotide sequence ID" value="XM_040802829.1"/>
</dbReference>
<evidence type="ECO:0000256" key="14">
    <source>
        <dbReference type="SAM" id="MobiDB-lite"/>
    </source>
</evidence>
<dbReference type="PANTHER" id="PTHR10977">
    <property type="entry name" value="DIPHOSPHOMEVALONATE DECARBOXYLASE"/>
    <property type="match status" value="1"/>
</dbReference>
<keyword evidence="19" id="KW-1185">Reference proteome</keyword>
<keyword evidence="8" id="KW-0756">Sterol biosynthesis</keyword>
<comment type="similarity">
    <text evidence="2">Belongs to the diphosphomevalonate decarboxylase family.</text>
</comment>
<evidence type="ECO:0000259" key="17">
    <source>
        <dbReference type="Pfam" id="PF22700"/>
    </source>
</evidence>
<evidence type="ECO:0000256" key="12">
    <source>
        <dbReference type="ARBA" id="ARBA00023239"/>
    </source>
</evidence>
<gene>
    <name evidence="18" type="ORF">DCS_05526</name>
</gene>
<dbReference type="Proteomes" id="UP000076580">
    <property type="component" value="Chromosome 02"/>
</dbReference>
<dbReference type="SUPFAM" id="SSF55060">
    <property type="entry name" value="GHMP Kinase, C-terminal domain"/>
    <property type="match status" value="1"/>
</dbReference>
<evidence type="ECO:0000256" key="7">
    <source>
        <dbReference type="ARBA" id="ARBA00022955"/>
    </source>
</evidence>
<evidence type="ECO:0000256" key="1">
    <source>
        <dbReference type="ARBA" id="ARBA00005055"/>
    </source>
</evidence>
<dbReference type="InterPro" id="IPR041431">
    <property type="entry name" value="Mvd1_C"/>
</dbReference>
<reference evidence="18 19" key="1">
    <citation type="journal article" date="2016" name="Sci. Rep.">
        <title>Insights into Adaptations to a Near-Obligate Nematode Endoparasitic Lifestyle from the Finished Genome of Drechmeria coniospora.</title>
        <authorList>
            <person name="Zhang L."/>
            <person name="Zhou Z."/>
            <person name="Guo Q."/>
            <person name="Fokkens L."/>
            <person name="Miskei M."/>
            <person name="Pocsi I."/>
            <person name="Zhang W."/>
            <person name="Chen M."/>
            <person name="Wang L."/>
            <person name="Sun Y."/>
            <person name="Donzelli B.G."/>
            <person name="Gibson D.M."/>
            <person name="Nelson D.R."/>
            <person name="Luo J.G."/>
            <person name="Rep M."/>
            <person name="Liu H."/>
            <person name="Yang S."/>
            <person name="Wang J."/>
            <person name="Krasnoff S.B."/>
            <person name="Xu Y."/>
            <person name="Molnar I."/>
            <person name="Lin M."/>
        </authorList>
    </citation>
    <scope>NUCLEOTIDE SEQUENCE [LARGE SCALE GENOMIC DNA]</scope>
    <source>
        <strain evidence="18 19">ARSEF 6962</strain>
    </source>
</reference>
<dbReference type="GO" id="GO:0004163">
    <property type="term" value="F:diphosphomevalonate decarboxylase activity"/>
    <property type="evidence" value="ECO:0007669"/>
    <property type="project" value="UniProtKB-EC"/>
</dbReference>
<comment type="catalytic activity">
    <reaction evidence="13">
        <text>(R)-5-diphosphomevalonate + ATP = isopentenyl diphosphate + ADP + phosphate + CO2</text>
        <dbReference type="Rhea" id="RHEA:23732"/>
        <dbReference type="ChEBI" id="CHEBI:16526"/>
        <dbReference type="ChEBI" id="CHEBI:30616"/>
        <dbReference type="ChEBI" id="CHEBI:43474"/>
        <dbReference type="ChEBI" id="CHEBI:57557"/>
        <dbReference type="ChEBI" id="CHEBI:128769"/>
        <dbReference type="ChEBI" id="CHEBI:456216"/>
        <dbReference type="EC" id="4.1.1.33"/>
    </reaction>
    <physiologicalReaction direction="left-to-right" evidence="13">
        <dbReference type="Rhea" id="RHEA:23733"/>
    </physiologicalReaction>
</comment>
<dbReference type="InterPro" id="IPR036554">
    <property type="entry name" value="GHMP_kinase_C_sf"/>
</dbReference>